<dbReference type="InterPro" id="IPR019996">
    <property type="entry name" value="Salicylate_synthase"/>
</dbReference>
<evidence type="ECO:0000256" key="4">
    <source>
        <dbReference type="ARBA" id="ARBA00023239"/>
    </source>
</evidence>
<keyword evidence="7" id="KW-1185">Reference proteome</keyword>
<accession>A0ABR2HKK3</accession>
<protein>
    <submittedName>
        <fullName evidence="6">Salicylate synthase</fullName>
    </submittedName>
</protein>
<dbReference type="PANTHER" id="PTHR11236:SF48">
    <property type="entry name" value="ISOCHORISMATE SYNTHASE MENF"/>
    <property type="match status" value="1"/>
</dbReference>
<comment type="cofactor">
    <cofactor evidence="1">
        <name>Mg(2+)</name>
        <dbReference type="ChEBI" id="CHEBI:18420"/>
    </cofactor>
</comment>
<dbReference type="InterPro" id="IPR019999">
    <property type="entry name" value="Anth_synth_I-like"/>
</dbReference>
<keyword evidence="2" id="KW-0479">Metal-binding</keyword>
<dbReference type="Proteomes" id="UP001390339">
    <property type="component" value="Unassembled WGS sequence"/>
</dbReference>
<evidence type="ECO:0000313" key="6">
    <source>
        <dbReference type="EMBL" id="KAK8848631.1"/>
    </source>
</evidence>
<evidence type="ECO:0000259" key="5">
    <source>
        <dbReference type="Pfam" id="PF00425"/>
    </source>
</evidence>
<sequence length="445" mass="48792">MASRASFQLEIAPHDVVSVVCSLLAHYRHEEFYAYEGEGSWYIGIGNHASFVVDPSGRTATVSIDARPKTHEVTSTVAELARQFVSQYAKFGSKVFGFACFNYALQRRGLNYTPGKWPLISLMVPSVEVELRDGQAIIAGDKQRAEGIYEYLQDMQPFDEVASLFPIDLAVNGPEYLEIVRRAIAMIQEGRLSKVIASRPIRLPGLVDMVATLLLGRRTLKPRRSFSLNQGGFQATGFSPELVVSVDDEKVVTEPLAGTRAYPKEEHDRAKLRAELASDPKEIVEHVISVKEAVAEMESSCAPHTSSIEDFMSVKVRGSVQHLGSRVAGHLAPENDIWDALDTMFPSITASGIPKTEALKVIEELEDLPRELYSGAVLMIDGARSFEATLALRTIFQDADHSWVQAGAGITAQSSAERELTETCEKLGSFAPYVADGGHLNQFGS</sequence>
<comment type="caution">
    <text evidence="6">The sequence shown here is derived from an EMBL/GenBank/DDBJ whole genome shotgun (WGS) entry which is preliminary data.</text>
</comment>
<dbReference type="NCBIfam" id="TIGR03494">
    <property type="entry name" value="salicyl_syn"/>
    <property type="match status" value="1"/>
</dbReference>
<name>A0ABR2HKK3_9PEZI</name>
<proteinExistence type="predicted"/>
<evidence type="ECO:0000256" key="3">
    <source>
        <dbReference type="ARBA" id="ARBA00022842"/>
    </source>
</evidence>
<dbReference type="InterPro" id="IPR005801">
    <property type="entry name" value="ADC_synthase"/>
</dbReference>
<feature type="domain" description="Chorismate-utilising enzyme C-terminal" evidence="5">
    <location>
        <begin position="174"/>
        <end position="426"/>
    </location>
</feature>
<dbReference type="Pfam" id="PF00425">
    <property type="entry name" value="Chorismate_bind"/>
    <property type="match status" value="1"/>
</dbReference>
<dbReference type="SUPFAM" id="SSF56322">
    <property type="entry name" value="ADC synthase"/>
    <property type="match status" value="1"/>
</dbReference>
<gene>
    <name evidence="6" type="ORF">PGQ11_015111</name>
</gene>
<dbReference type="Gene3D" id="3.60.120.10">
    <property type="entry name" value="Anthranilate synthase"/>
    <property type="match status" value="1"/>
</dbReference>
<organism evidence="6 7">
    <name type="scientific">Apiospora arundinis</name>
    <dbReference type="NCBI Taxonomy" id="335852"/>
    <lineage>
        <taxon>Eukaryota</taxon>
        <taxon>Fungi</taxon>
        <taxon>Dikarya</taxon>
        <taxon>Ascomycota</taxon>
        <taxon>Pezizomycotina</taxon>
        <taxon>Sordariomycetes</taxon>
        <taxon>Xylariomycetidae</taxon>
        <taxon>Amphisphaeriales</taxon>
        <taxon>Apiosporaceae</taxon>
        <taxon>Apiospora</taxon>
    </lineage>
</organism>
<evidence type="ECO:0000313" key="7">
    <source>
        <dbReference type="Proteomes" id="UP001390339"/>
    </source>
</evidence>
<evidence type="ECO:0000256" key="2">
    <source>
        <dbReference type="ARBA" id="ARBA00022723"/>
    </source>
</evidence>
<evidence type="ECO:0000256" key="1">
    <source>
        <dbReference type="ARBA" id="ARBA00001946"/>
    </source>
</evidence>
<keyword evidence="3" id="KW-0460">Magnesium</keyword>
<dbReference type="EMBL" id="JAPCWZ010000010">
    <property type="protein sequence ID" value="KAK8848631.1"/>
    <property type="molecule type" value="Genomic_DNA"/>
</dbReference>
<dbReference type="InterPro" id="IPR015890">
    <property type="entry name" value="Chorismate_C"/>
</dbReference>
<dbReference type="PANTHER" id="PTHR11236">
    <property type="entry name" value="AMINOBENZOATE/ANTHRANILATE SYNTHASE"/>
    <property type="match status" value="1"/>
</dbReference>
<reference evidence="6 7" key="1">
    <citation type="journal article" date="2024" name="IMA Fungus">
        <title>Apiospora arundinis, a panoply of carbohydrate-active enzymes and secondary metabolites.</title>
        <authorList>
            <person name="Sorensen T."/>
            <person name="Petersen C."/>
            <person name="Muurmann A.T."/>
            <person name="Christiansen J.V."/>
            <person name="Brundto M.L."/>
            <person name="Overgaard C.K."/>
            <person name="Boysen A.T."/>
            <person name="Wollenberg R.D."/>
            <person name="Larsen T.O."/>
            <person name="Sorensen J.L."/>
            <person name="Nielsen K.L."/>
            <person name="Sondergaard T.E."/>
        </authorList>
    </citation>
    <scope>NUCLEOTIDE SEQUENCE [LARGE SCALE GENOMIC DNA]</scope>
    <source>
        <strain evidence="6 7">AAU 773</strain>
    </source>
</reference>
<keyword evidence="4" id="KW-0456">Lyase</keyword>